<evidence type="ECO:0000256" key="5">
    <source>
        <dbReference type="ARBA" id="ARBA00022917"/>
    </source>
</evidence>
<evidence type="ECO:0000256" key="8">
    <source>
        <dbReference type="HAMAP-Rule" id="MF_00140"/>
    </source>
</evidence>
<dbReference type="PANTHER" id="PTHR43766:SF1">
    <property type="entry name" value="TRYPTOPHAN--TRNA LIGASE, MITOCHONDRIAL"/>
    <property type="match status" value="1"/>
</dbReference>
<keyword evidence="8" id="KW-0963">Cytoplasm</keyword>
<feature type="short sequence motif" description="'HIGH' region" evidence="8">
    <location>
        <begin position="11"/>
        <end position="19"/>
    </location>
</feature>
<feature type="binding site" evidence="8">
    <location>
        <begin position="194"/>
        <end position="198"/>
    </location>
    <ligand>
        <name>ATP</name>
        <dbReference type="ChEBI" id="CHEBI:30616"/>
    </ligand>
</feature>
<feature type="binding site" evidence="8">
    <location>
        <position position="135"/>
    </location>
    <ligand>
        <name>L-tryptophan</name>
        <dbReference type="ChEBI" id="CHEBI:57912"/>
    </ligand>
</feature>
<dbReference type="KEGG" id="bbae:FRD01_09915"/>
<name>A0A5B8XQH8_9DELT</name>
<dbReference type="SUPFAM" id="SSF52374">
    <property type="entry name" value="Nucleotidylyl transferase"/>
    <property type="match status" value="1"/>
</dbReference>
<organism evidence="10 11">
    <name type="scientific">Microvenator marinus</name>
    <dbReference type="NCBI Taxonomy" id="2600177"/>
    <lineage>
        <taxon>Bacteria</taxon>
        <taxon>Deltaproteobacteria</taxon>
        <taxon>Bradymonadales</taxon>
        <taxon>Microvenatoraceae</taxon>
        <taxon>Microvenator</taxon>
    </lineage>
</organism>
<feature type="binding site" evidence="8">
    <location>
        <position position="187"/>
    </location>
    <ligand>
        <name>ATP</name>
        <dbReference type="ChEBI" id="CHEBI:30616"/>
    </ligand>
</feature>
<keyword evidence="6 8" id="KW-0030">Aminoacyl-tRNA synthetase</keyword>
<evidence type="ECO:0000256" key="1">
    <source>
        <dbReference type="ARBA" id="ARBA00005594"/>
    </source>
</evidence>
<dbReference type="InterPro" id="IPR050203">
    <property type="entry name" value="Trp-tRNA_synthetase"/>
</dbReference>
<comment type="subcellular location">
    <subcellularLocation>
        <location evidence="8">Cytoplasm</location>
    </subcellularLocation>
</comment>
<keyword evidence="5 8" id="KW-0648">Protein biosynthesis</keyword>
<comment type="function">
    <text evidence="8">Catalyzes the attachment of tryptophan to tRNA(Trp).</text>
</comment>
<dbReference type="OrthoDB" id="9801042at2"/>
<evidence type="ECO:0000256" key="7">
    <source>
        <dbReference type="ARBA" id="ARBA00049929"/>
    </source>
</evidence>
<dbReference type="CDD" id="cd00806">
    <property type="entry name" value="TrpRS_core"/>
    <property type="match status" value="1"/>
</dbReference>
<dbReference type="GO" id="GO:0004830">
    <property type="term" value="F:tryptophan-tRNA ligase activity"/>
    <property type="evidence" value="ECO:0007669"/>
    <property type="project" value="UniProtKB-UniRule"/>
</dbReference>
<evidence type="ECO:0000313" key="10">
    <source>
        <dbReference type="EMBL" id="QED27551.1"/>
    </source>
</evidence>
<dbReference type="Pfam" id="PF00579">
    <property type="entry name" value="tRNA-synt_1b"/>
    <property type="match status" value="1"/>
</dbReference>
<dbReference type="GO" id="GO:0005829">
    <property type="term" value="C:cytosol"/>
    <property type="evidence" value="ECO:0007669"/>
    <property type="project" value="TreeGrafter"/>
</dbReference>
<evidence type="ECO:0000313" key="11">
    <source>
        <dbReference type="Proteomes" id="UP000321595"/>
    </source>
</evidence>
<reference evidence="10 11" key="1">
    <citation type="submission" date="2019-08" db="EMBL/GenBank/DDBJ databases">
        <authorList>
            <person name="Liang Q."/>
        </authorList>
    </citation>
    <scope>NUCLEOTIDE SEQUENCE [LARGE SCALE GENOMIC DNA]</scope>
    <source>
        <strain evidence="10 11">V1718</strain>
    </source>
</reference>
<comment type="subunit">
    <text evidence="8">Homodimer.</text>
</comment>
<accession>A0A5B8XQH8</accession>
<keyword evidence="2 8" id="KW-0436">Ligase</keyword>
<sequence length="327" mass="36621">MVKRSLSGIKSTGIPHLGNYLGMIKPAIELQESYESFYFVAEYHALTTERDPAAMRRSTQMITAYFLAFGLDPARAAFFRQSAIPEVTELAWILSCVTHMGLLERAHAWKAAKDRGESNETNHGLFGYPVLMAADILIYDSDVVPVGQDQIQHLEMTRDMATKLNLAFPGADLKLPQALVQKEVAVVPGIDGQKMSKSYDNIIEPLAPPKALRKQCMKIITDSKSLEDPKDPTNDATFALYKLFATPDELAEMEANYRGGNYGYGHAKEALFQKMNEYFTPYRENYERLMADPDTLEDVLEAGSKRVRPVVEEVMERVRSATGLGRP</sequence>
<dbReference type="Proteomes" id="UP000321595">
    <property type="component" value="Chromosome"/>
</dbReference>
<keyword evidence="4 8" id="KW-0067">ATP-binding</keyword>
<evidence type="ECO:0000256" key="4">
    <source>
        <dbReference type="ARBA" id="ARBA00022840"/>
    </source>
</evidence>
<feature type="binding site" evidence="8">
    <location>
        <begin position="18"/>
        <end position="19"/>
    </location>
    <ligand>
        <name>ATP</name>
        <dbReference type="ChEBI" id="CHEBI:30616"/>
    </ligand>
</feature>
<dbReference type="EC" id="6.1.1.2" evidence="8"/>
<comment type="similarity">
    <text evidence="1 8 9">Belongs to the class-I aminoacyl-tRNA synthetase family.</text>
</comment>
<keyword evidence="3 8" id="KW-0547">Nucleotide-binding</keyword>
<feature type="binding site" evidence="8">
    <location>
        <begin position="147"/>
        <end position="149"/>
    </location>
    <ligand>
        <name>ATP</name>
        <dbReference type="ChEBI" id="CHEBI:30616"/>
    </ligand>
</feature>
<gene>
    <name evidence="8 10" type="primary">trpS</name>
    <name evidence="10" type="ORF">FRD01_09915</name>
</gene>
<feature type="short sequence motif" description="'KMSKS' region" evidence="8">
    <location>
        <begin position="194"/>
        <end position="198"/>
    </location>
</feature>
<evidence type="ECO:0000256" key="3">
    <source>
        <dbReference type="ARBA" id="ARBA00022741"/>
    </source>
</evidence>
<evidence type="ECO:0000256" key="9">
    <source>
        <dbReference type="RuleBase" id="RU363036"/>
    </source>
</evidence>
<proteinExistence type="inferred from homology"/>
<dbReference type="PANTHER" id="PTHR43766">
    <property type="entry name" value="TRYPTOPHAN--TRNA LIGASE, MITOCHONDRIAL"/>
    <property type="match status" value="1"/>
</dbReference>
<evidence type="ECO:0000256" key="2">
    <source>
        <dbReference type="ARBA" id="ARBA00022598"/>
    </source>
</evidence>
<dbReference type="GO" id="GO:0005524">
    <property type="term" value="F:ATP binding"/>
    <property type="evidence" value="ECO:0007669"/>
    <property type="project" value="UniProtKB-UniRule"/>
</dbReference>
<dbReference type="NCBIfam" id="TIGR00233">
    <property type="entry name" value="trpS"/>
    <property type="match status" value="1"/>
</dbReference>
<dbReference type="FunFam" id="1.10.240.10:FF:000005">
    <property type="entry name" value="Tryptophan--tRNA ligase"/>
    <property type="match status" value="1"/>
</dbReference>
<dbReference type="InterPro" id="IPR002306">
    <property type="entry name" value="Trp-tRNA-ligase"/>
</dbReference>
<dbReference type="Gene3D" id="3.40.50.620">
    <property type="entry name" value="HUPs"/>
    <property type="match status" value="1"/>
</dbReference>
<dbReference type="HAMAP" id="MF_00140_B">
    <property type="entry name" value="Trp_tRNA_synth_B"/>
    <property type="match status" value="1"/>
</dbReference>
<dbReference type="Gene3D" id="1.10.240.10">
    <property type="entry name" value="Tyrosyl-Transfer RNA Synthetase"/>
    <property type="match status" value="1"/>
</dbReference>
<protein>
    <recommendedName>
        <fullName evidence="8">Tryptophan--tRNA ligase</fullName>
        <ecNumber evidence="8">6.1.1.2</ecNumber>
    </recommendedName>
    <alternativeName>
        <fullName evidence="8">Tryptophanyl-tRNA synthetase</fullName>
        <shortName evidence="8">TrpRS</shortName>
    </alternativeName>
</protein>
<dbReference type="InterPro" id="IPR002305">
    <property type="entry name" value="aa-tRNA-synth_Ic"/>
</dbReference>
<keyword evidence="11" id="KW-1185">Reference proteome</keyword>
<feature type="binding site" evidence="8">
    <location>
        <begin position="10"/>
        <end position="12"/>
    </location>
    <ligand>
        <name>ATP</name>
        <dbReference type="ChEBI" id="CHEBI:30616"/>
    </ligand>
</feature>
<dbReference type="PRINTS" id="PR01039">
    <property type="entry name" value="TRNASYNTHTRP"/>
</dbReference>
<dbReference type="InterPro" id="IPR014729">
    <property type="entry name" value="Rossmann-like_a/b/a_fold"/>
</dbReference>
<comment type="catalytic activity">
    <reaction evidence="7 8">
        <text>tRNA(Trp) + L-tryptophan + ATP = L-tryptophyl-tRNA(Trp) + AMP + diphosphate + H(+)</text>
        <dbReference type="Rhea" id="RHEA:24080"/>
        <dbReference type="Rhea" id="RHEA-COMP:9671"/>
        <dbReference type="Rhea" id="RHEA-COMP:9705"/>
        <dbReference type="ChEBI" id="CHEBI:15378"/>
        <dbReference type="ChEBI" id="CHEBI:30616"/>
        <dbReference type="ChEBI" id="CHEBI:33019"/>
        <dbReference type="ChEBI" id="CHEBI:57912"/>
        <dbReference type="ChEBI" id="CHEBI:78442"/>
        <dbReference type="ChEBI" id="CHEBI:78535"/>
        <dbReference type="ChEBI" id="CHEBI:456215"/>
        <dbReference type="EC" id="6.1.1.2"/>
    </reaction>
</comment>
<dbReference type="InterPro" id="IPR024109">
    <property type="entry name" value="Trp-tRNA-ligase_bac-type"/>
</dbReference>
<dbReference type="EMBL" id="CP042467">
    <property type="protein sequence ID" value="QED27551.1"/>
    <property type="molecule type" value="Genomic_DNA"/>
</dbReference>
<dbReference type="AlphaFoldDB" id="A0A5B8XQH8"/>
<dbReference type="GO" id="GO:0006436">
    <property type="term" value="P:tryptophanyl-tRNA aminoacylation"/>
    <property type="evidence" value="ECO:0007669"/>
    <property type="project" value="UniProtKB-UniRule"/>
</dbReference>
<dbReference type="RefSeq" id="WP_146959236.1">
    <property type="nucleotide sequence ID" value="NZ_CP042467.1"/>
</dbReference>
<evidence type="ECO:0000256" key="6">
    <source>
        <dbReference type="ARBA" id="ARBA00023146"/>
    </source>
</evidence>